<protein>
    <recommendedName>
        <fullName evidence="2">N-acetyltransferase domain-containing protein</fullName>
    </recommendedName>
</protein>
<feature type="compositionally biased region" description="Low complexity" evidence="1">
    <location>
        <begin position="160"/>
        <end position="181"/>
    </location>
</feature>
<reference evidence="3" key="1">
    <citation type="journal article" date="2023" name="Mol. Phylogenet. Evol.">
        <title>Genome-scale phylogeny and comparative genomics of the fungal order Sordariales.</title>
        <authorList>
            <person name="Hensen N."/>
            <person name="Bonometti L."/>
            <person name="Westerberg I."/>
            <person name="Brannstrom I.O."/>
            <person name="Guillou S."/>
            <person name="Cros-Aarteil S."/>
            <person name="Calhoun S."/>
            <person name="Haridas S."/>
            <person name="Kuo A."/>
            <person name="Mondo S."/>
            <person name="Pangilinan J."/>
            <person name="Riley R."/>
            <person name="LaButti K."/>
            <person name="Andreopoulos B."/>
            <person name="Lipzen A."/>
            <person name="Chen C."/>
            <person name="Yan M."/>
            <person name="Daum C."/>
            <person name="Ng V."/>
            <person name="Clum A."/>
            <person name="Steindorff A."/>
            <person name="Ohm R.A."/>
            <person name="Martin F."/>
            <person name="Silar P."/>
            <person name="Natvig D.O."/>
            <person name="Lalanne C."/>
            <person name="Gautier V."/>
            <person name="Ament-Velasquez S.L."/>
            <person name="Kruys A."/>
            <person name="Hutchinson M.I."/>
            <person name="Powell A.J."/>
            <person name="Barry K."/>
            <person name="Miller A.N."/>
            <person name="Grigoriev I.V."/>
            <person name="Debuchy R."/>
            <person name="Gladieux P."/>
            <person name="Hiltunen Thoren M."/>
            <person name="Johannesson H."/>
        </authorList>
    </citation>
    <scope>NUCLEOTIDE SEQUENCE</scope>
    <source>
        <strain evidence="3">PSN324</strain>
    </source>
</reference>
<dbReference type="Pfam" id="PF00583">
    <property type="entry name" value="Acetyltransf_1"/>
    <property type="match status" value="1"/>
</dbReference>
<dbReference type="SUPFAM" id="SSF55729">
    <property type="entry name" value="Acyl-CoA N-acyltransferases (Nat)"/>
    <property type="match status" value="1"/>
</dbReference>
<dbReference type="Gene3D" id="3.40.630.30">
    <property type="match status" value="2"/>
</dbReference>
<gene>
    <name evidence="3" type="ORF">QBC42DRAFT_294925</name>
</gene>
<evidence type="ECO:0000313" key="3">
    <source>
        <dbReference type="EMBL" id="KAK4464662.1"/>
    </source>
</evidence>
<dbReference type="GO" id="GO:0016747">
    <property type="term" value="F:acyltransferase activity, transferring groups other than amino-acyl groups"/>
    <property type="evidence" value="ECO:0007669"/>
    <property type="project" value="InterPro"/>
</dbReference>
<keyword evidence="4" id="KW-1185">Reference proteome</keyword>
<dbReference type="Proteomes" id="UP001321749">
    <property type="component" value="Unassembled WGS sequence"/>
</dbReference>
<accession>A0AAV9HYQ1</accession>
<dbReference type="PROSITE" id="PS51186">
    <property type="entry name" value="GNAT"/>
    <property type="match status" value="1"/>
</dbReference>
<dbReference type="InterPro" id="IPR016181">
    <property type="entry name" value="Acyl_CoA_acyltransferase"/>
</dbReference>
<sequence>MGTPFIAHLPPQDVLHRYDKTKPHTAQAPVIPKTFLDAMSVRESVYVSEQQVPLENEFDSDDPRSCHWVIYASVNKTEAPAVVSPSSGEVLRPRRSTHISLPIGTIRLVPFPHPPHPKNGGVYVDGELTNAGDPIPASPPSLPATVTAAAAADQQFPFQTSTTTTITTTTTNGNSNTSPSSPDGPPETVDPLTLSESMRASTPSYLPFATDRRTSLHDGQEPYVKLGRLAVLKEFRRAGIAGQLVRAATQWMQENYVIFNPRPSTVGFERLGMDERNGVLPKWRGLICVHAQEAAVPMWERYGFEVDHEMGTWYEEGIPHVGMFRRVKVGDGGHVEFGSTGTDL</sequence>
<dbReference type="CDD" id="cd04301">
    <property type="entry name" value="NAT_SF"/>
    <property type="match status" value="1"/>
</dbReference>
<reference evidence="3" key="2">
    <citation type="submission" date="2023-06" db="EMBL/GenBank/DDBJ databases">
        <authorList>
            <consortium name="Lawrence Berkeley National Laboratory"/>
            <person name="Mondo S.J."/>
            <person name="Hensen N."/>
            <person name="Bonometti L."/>
            <person name="Westerberg I."/>
            <person name="Brannstrom I.O."/>
            <person name="Guillou S."/>
            <person name="Cros-Aarteil S."/>
            <person name="Calhoun S."/>
            <person name="Haridas S."/>
            <person name="Kuo A."/>
            <person name="Pangilinan J."/>
            <person name="Riley R."/>
            <person name="Labutti K."/>
            <person name="Andreopoulos B."/>
            <person name="Lipzen A."/>
            <person name="Chen C."/>
            <person name="Yanf M."/>
            <person name="Daum C."/>
            <person name="Ng V."/>
            <person name="Clum A."/>
            <person name="Steindorff A."/>
            <person name="Ohm R."/>
            <person name="Martin F."/>
            <person name="Silar P."/>
            <person name="Natvig D."/>
            <person name="Lalanne C."/>
            <person name="Gautier V."/>
            <person name="Ament-Velasquez S.L."/>
            <person name="Kruys A."/>
            <person name="Hutchinson M.I."/>
            <person name="Powell A.J."/>
            <person name="Barry K."/>
            <person name="Miller A.N."/>
            <person name="Grigoriev I.V."/>
            <person name="Debuchy R."/>
            <person name="Gladieux P."/>
            <person name="Thoren M.H."/>
            <person name="Johannesson H."/>
        </authorList>
    </citation>
    <scope>NUCLEOTIDE SEQUENCE</scope>
    <source>
        <strain evidence="3">PSN324</strain>
    </source>
</reference>
<feature type="region of interest" description="Disordered" evidence="1">
    <location>
        <begin position="155"/>
        <end position="192"/>
    </location>
</feature>
<evidence type="ECO:0000313" key="4">
    <source>
        <dbReference type="Proteomes" id="UP001321749"/>
    </source>
</evidence>
<feature type="domain" description="N-acetyltransferase" evidence="2">
    <location>
        <begin position="222"/>
        <end position="328"/>
    </location>
</feature>
<evidence type="ECO:0000256" key="1">
    <source>
        <dbReference type="SAM" id="MobiDB-lite"/>
    </source>
</evidence>
<dbReference type="AlphaFoldDB" id="A0AAV9HYQ1"/>
<name>A0AAV9HYQ1_9PEZI</name>
<dbReference type="EMBL" id="MU864946">
    <property type="protein sequence ID" value="KAK4464662.1"/>
    <property type="molecule type" value="Genomic_DNA"/>
</dbReference>
<dbReference type="InterPro" id="IPR000182">
    <property type="entry name" value="GNAT_dom"/>
</dbReference>
<proteinExistence type="predicted"/>
<comment type="caution">
    <text evidence="3">The sequence shown here is derived from an EMBL/GenBank/DDBJ whole genome shotgun (WGS) entry which is preliminary data.</text>
</comment>
<organism evidence="3 4">
    <name type="scientific">Cladorrhinum samala</name>
    <dbReference type="NCBI Taxonomy" id="585594"/>
    <lineage>
        <taxon>Eukaryota</taxon>
        <taxon>Fungi</taxon>
        <taxon>Dikarya</taxon>
        <taxon>Ascomycota</taxon>
        <taxon>Pezizomycotina</taxon>
        <taxon>Sordariomycetes</taxon>
        <taxon>Sordariomycetidae</taxon>
        <taxon>Sordariales</taxon>
        <taxon>Podosporaceae</taxon>
        <taxon>Cladorrhinum</taxon>
    </lineage>
</organism>
<evidence type="ECO:0000259" key="2">
    <source>
        <dbReference type="PROSITE" id="PS51186"/>
    </source>
</evidence>